<evidence type="ECO:0000313" key="2">
    <source>
        <dbReference type="Proteomes" id="UP001151234"/>
    </source>
</evidence>
<keyword evidence="2" id="KW-1185">Reference proteome</keyword>
<dbReference type="AlphaFoldDB" id="A0A9X3UG20"/>
<comment type="caution">
    <text evidence="1">The sequence shown here is derived from an EMBL/GenBank/DDBJ whole genome shotgun (WGS) entry which is preliminary data.</text>
</comment>
<dbReference type="SUPFAM" id="SSF54975">
    <property type="entry name" value="Acylphosphatase/BLUF domain-like"/>
    <property type="match status" value="1"/>
</dbReference>
<name>A0A9X3UG20_9HYPH</name>
<organism evidence="1 2">
    <name type="scientific">Hoeflea prorocentri</name>
    <dbReference type="NCBI Taxonomy" id="1922333"/>
    <lineage>
        <taxon>Bacteria</taxon>
        <taxon>Pseudomonadati</taxon>
        <taxon>Pseudomonadota</taxon>
        <taxon>Alphaproteobacteria</taxon>
        <taxon>Hyphomicrobiales</taxon>
        <taxon>Rhizobiaceae</taxon>
        <taxon>Hoeflea</taxon>
    </lineage>
</organism>
<dbReference type="Proteomes" id="UP001151234">
    <property type="component" value="Unassembled WGS sequence"/>
</dbReference>
<accession>A0A9X3UG20</accession>
<dbReference type="RefSeq" id="WP_267989323.1">
    <property type="nucleotide sequence ID" value="NZ_JAPJZI010000001.1"/>
</dbReference>
<reference evidence="1" key="1">
    <citation type="submission" date="2022-11" db="EMBL/GenBank/DDBJ databases">
        <title>Draft genome sequence of Hoeflea poritis E7-10 and Hoeflea prorocentri PM5-8, separated from scleractinian coral Porites lutea and marine dinoflagellate.</title>
        <authorList>
            <person name="Zhang G."/>
            <person name="Wei Q."/>
            <person name="Cai L."/>
        </authorList>
    </citation>
    <scope>NUCLEOTIDE SEQUENCE</scope>
    <source>
        <strain evidence="1">PM5-8</strain>
    </source>
</reference>
<sequence>MNSARISLTGKVFEQDFAPWIRRHSRKLGLEILRLSRDRDALIVEACGSEPMLQALALGCALGPESVLVDRFDIEIRNLQ</sequence>
<dbReference type="InterPro" id="IPR036046">
    <property type="entry name" value="Acylphosphatase-like_dom_sf"/>
</dbReference>
<protein>
    <recommendedName>
        <fullName evidence="3">Acylphosphatase</fullName>
    </recommendedName>
</protein>
<dbReference type="EMBL" id="JAPJZI010000001">
    <property type="protein sequence ID" value="MDA5397877.1"/>
    <property type="molecule type" value="Genomic_DNA"/>
</dbReference>
<evidence type="ECO:0000313" key="1">
    <source>
        <dbReference type="EMBL" id="MDA5397877.1"/>
    </source>
</evidence>
<gene>
    <name evidence="1" type="ORF">OQ273_04750</name>
</gene>
<proteinExistence type="predicted"/>
<evidence type="ECO:0008006" key="3">
    <source>
        <dbReference type="Google" id="ProtNLM"/>
    </source>
</evidence>